<dbReference type="RefSeq" id="WP_337310084.1">
    <property type="nucleotide sequence ID" value="NZ_JAEKNS010000053.1"/>
</dbReference>
<dbReference type="Gene3D" id="3.40.50.620">
    <property type="entry name" value="HUPs"/>
    <property type="match status" value="1"/>
</dbReference>
<evidence type="ECO:0000259" key="7">
    <source>
        <dbReference type="Pfam" id="PF01507"/>
    </source>
</evidence>
<dbReference type="InterPro" id="IPR002500">
    <property type="entry name" value="PAPS_reduct_dom"/>
</dbReference>
<keyword evidence="5 6" id="KW-0411">Iron-sulfur</keyword>
<dbReference type="GO" id="GO:0051539">
    <property type="term" value="F:4 iron, 4 sulfur cluster binding"/>
    <property type="evidence" value="ECO:0007669"/>
    <property type="project" value="UniProtKB-UniRule"/>
</dbReference>
<feature type="domain" description="Phosphoadenosine phosphosulphate reductase" evidence="7">
    <location>
        <begin position="38"/>
        <end position="211"/>
    </location>
</feature>
<dbReference type="InterPro" id="IPR004511">
    <property type="entry name" value="PAPS/APS_Rdtase"/>
</dbReference>
<evidence type="ECO:0000256" key="1">
    <source>
        <dbReference type="ARBA" id="ARBA00009732"/>
    </source>
</evidence>
<reference evidence="9" key="2">
    <citation type="submission" date="2018-05" db="EMBL/GenBank/DDBJ databases">
        <authorList>
            <person name="Ferrari B."/>
        </authorList>
    </citation>
    <scope>NUCLEOTIDE SEQUENCE</scope>
    <source>
        <strain evidence="9">RRmetagenome_bin12</strain>
    </source>
</reference>
<comment type="catalytic activity">
    <reaction evidence="6">
        <text>[thioredoxin]-disulfide + sulfite + AMP + 2 H(+) = adenosine 5'-phosphosulfate + [thioredoxin]-dithiol</text>
        <dbReference type="Rhea" id="RHEA:21976"/>
        <dbReference type="Rhea" id="RHEA-COMP:10698"/>
        <dbReference type="Rhea" id="RHEA-COMP:10700"/>
        <dbReference type="ChEBI" id="CHEBI:15378"/>
        <dbReference type="ChEBI" id="CHEBI:17359"/>
        <dbReference type="ChEBI" id="CHEBI:29950"/>
        <dbReference type="ChEBI" id="CHEBI:50058"/>
        <dbReference type="ChEBI" id="CHEBI:58243"/>
        <dbReference type="ChEBI" id="CHEBI:456215"/>
        <dbReference type="EC" id="1.8.4.10"/>
    </reaction>
</comment>
<protein>
    <recommendedName>
        <fullName evidence="6">Adenosine 5'-phosphosulfate reductase</fullName>
        <shortName evidence="6">APS reductase</shortName>
        <ecNumber evidence="6">1.8.4.10</ecNumber>
    </recommendedName>
    <alternativeName>
        <fullName evidence="6">5'-adenylylsulfate reductase</fullName>
    </alternativeName>
    <alternativeName>
        <fullName evidence="6">Thioredoxin-dependent 5'-adenylylsulfate reductase</fullName>
    </alternativeName>
</protein>
<dbReference type="AlphaFoldDB" id="A0A2W6A9Q9"/>
<evidence type="ECO:0000256" key="6">
    <source>
        <dbReference type="HAMAP-Rule" id="MF_00063"/>
    </source>
</evidence>
<dbReference type="NCBIfam" id="NF002537">
    <property type="entry name" value="PRK02090.1"/>
    <property type="match status" value="1"/>
</dbReference>
<keyword evidence="2 6" id="KW-0479">Metal-binding</keyword>
<evidence type="ECO:0000256" key="3">
    <source>
        <dbReference type="ARBA" id="ARBA00023002"/>
    </source>
</evidence>
<keyword evidence="4 6" id="KW-0408">Iron</keyword>
<sequence>MRAGREELLLERARLDTASPNDVIEWAFSRFPSDRRVVVTGLQADGVAVADMAIAADPSVRVLTIDTGRLPEATHRYLDALRAHWGRGIEVVLPESAEVESFVGGHGSNPFRRSVALRLDCCRIRKVAPLERVLAGVDCWMTGLRRGQSERRATTSVIDIDERHGGVVKVNPVATWREDAVTEYLTQRSVPLHPLYDAGYRSIGCAPCTRAVAPMRTPARAAGGGRTESTRSVGCT</sequence>
<proteinExistence type="inferred from homology"/>
<dbReference type="GO" id="GO:0019379">
    <property type="term" value="P:sulfate assimilation, phosphoadenylyl sulfate reduction by phosphoadenylyl-sulfate reductase (thioredoxin)"/>
    <property type="evidence" value="ECO:0007669"/>
    <property type="project" value="UniProtKB-UniRule"/>
</dbReference>
<dbReference type="SUPFAM" id="SSF52402">
    <property type="entry name" value="Adenine nucleotide alpha hydrolases-like"/>
    <property type="match status" value="1"/>
</dbReference>
<dbReference type="Pfam" id="PF01507">
    <property type="entry name" value="PAPS_reduct"/>
    <property type="match status" value="1"/>
</dbReference>
<evidence type="ECO:0000313" key="11">
    <source>
        <dbReference type="Proteomes" id="UP000606991"/>
    </source>
</evidence>
<gene>
    <name evidence="6" type="primary">cysH</name>
    <name evidence="9" type="ORF">DLM65_04720</name>
    <name evidence="8" type="ORF">JF886_04640</name>
</gene>
<comment type="function">
    <text evidence="6">Catalyzes the formation of sulfite from adenosine 5'-phosphosulfate (APS) using thioredoxin as an electron donor.</text>
</comment>
<feature type="binding site" evidence="6">
    <location>
        <position position="208"/>
    </location>
    <ligand>
        <name>[4Fe-4S] cluster</name>
        <dbReference type="ChEBI" id="CHEBI:49883"/>
    </ligand>
</feature>
<dbReference type="GO" id="GO:0004604">
    <property type="term" value="F:phosphoadenylyl-sulfate reductase (thioredoxin) activity"/>
    <property type="evidence" value="ECO:0007669"/>
    <property type="project" value="UniProtKB-UniRule"/>
</dbReference>
<feature type="binding site" evidence="6">
    <location>
        <position position="122"/>
    </location>
    <ligand>
        <name>[4Fe-4S] cluster</name>
        <dbReference type="ChEBI" id="CHEBI:49883"/>
    </ligand>
</feature>
<dbReference type="EMBL" id="JAEKNS010000053">
    <property type="protein sequence ID" value="MBJ7594142.1"/>
    <property type="molecule type" value="Genomic_DNA"/>
</dbReference>
<organism evidence="9 10">
    <name type="scientific">Candidatus Aeolococcus gillhamiae</name>
    <dbReference type="NCBI Taxonomy" id="3127015"/>
    <lineage>
        <taxon>Bacteria</taxon>
        <taxon>Bacillati</taxon>
        <taxon>Candidatus Dormiibacterota</taxon>
        <taxon>Candidatus Dormibacteria</taxon>
        <taxon>Candidatus Aeolococcales</taxon>
        <taxon>Candidatus Aeolococcaceae</taxon>
        <taxon>Candidatus Aeolococcus</taxon>
    </lineage>
</organism>
<dbReference type="GO" id="GO:0046872">
    <property type="term" value="F:metal ion binding"/>
    <property type="evidence" value="ECO:0007669"/>
    <property type="project" value="UniProtKB-KW"/>
</dbReference>
<comment type="subcellular location">
    <subcellularLocation>
        <location evidence="6">Cytoplasm</location>
    </subcellularLocation>
</comment>
<dbReference type="CDD" id="cd23945">
    <property type="entry name" value="PAPS_reductase"/>
    <property type="match status" value="1"/>
</dbReference>
<dbReference type="GO" id="GO:0070814">
    <property type="term" value="P:hydrogen sulfide biosynthetic process"/>
    <property type="evidence" value="ECO:0007669"/>
    <property type="project" value="UniProtKB-UniRule"/>
</dbReference>
<evidence type="ECO:0000256" key="2">
    <source>
        <dbReference type="ARBA" id="ARBA00022723"/>
    </source>
</evidence>
<dbReference type="HAMAP" id="MF_00063">
    <property type="entry name" value="CysH"/>
    <property type="match status" value="1"/>
</dbReference>
<dbReference type="PANTHER" id="PTHR46482:SF9">
    <property type="entry name" value="5'-ADENYLYLSULFATE REDUCTASE 1, CHLOROPLASTIC"/>
    <property type="match status" value="1"/>
</dbReference>
<comment type="pathway">
    <text evidence="6">Sulfur metabolism; hydrogen sulfide biosynthesis; sulfite from sulfate.</text>
</comment>
<comment type="cofactor">
    <cofactor evidence="6">
        <name>[4Fe-4S] cluster</name>
        <dbReference type="ChEBI" id="CHEBI:49883"/>
    </cofactor>
    <text evidence="6">Binds 1 [4Fe-4S] cluster per subunit.</text>
</comment>
<evidence type="ECO:0000313" key="9">
    <source>
        <dbReference type="EMBL" id="PZR82058.1"/>
    </source>
</evidence>
<accession>A0A2W6A9Q9</accession>
<feature type="binding site" evidence="6">
    <location>
        <position position="121"/>
    </location>
    <ligand>
        <name>[4Fe-4S] cluster</name>
        <dbReference type="ChEBI" id="CHEBI:49883"/>
    </ligand>
</feature>
<comment type="caution">
    <text evidence="6">Lacks conserved residue(s) required for the propagation of feature annotation.</text>
</comment>
<feature type="binding site" evidence="6">
    <location>
        <position position="205"/>
    </location>
    <ligand>
        <name>[4Fe-4S] cluster</name>
        <dbReference type="ChEBI" id="CHEBI:49883"/>
    </ligand>
</feature>
<dbReference type="GO" id="GO:0043866">
    <property type="term" value="F:adenylyl-sulfate reductase (thioredoxin) activity"/>
    <property type="evidence" value="ECO:0007669"/>
    <property type="project" value="UniProtKB-EC"/>
</dbReference>
<dbReference type="InterPro" id="IPR014729">
    <property type="entry name" value="Rossmann-like_a/b/a_fold"/>
</dbReference>
<reference evidence="8 11" key="3">
    <citation type="submission" date="2020-10" db="EMBL/GenBank/DDBJ databases">
        <title>Ca. Dormibacterota MAGs.</title>
        <authorList>
            <person name="Montgomery K."/>
        </authorList>
    </citation>
    <scope>NUCLEOTIDE SEQUENCE [LARGE SCALE GENOMIC DNA]</scope>
    <source>
        <strain evidence="8">SC8812_S17_18</strain>
    </source>
</reference>
<dbReference type="Proteomes" id="UP000248724">
    <property type="component" value="Unassembled WGS sequence"/>
</dbReference>
<dbReference type="EC" id="1.8.4.10" evidence="6"/>
<keyword evidence="3 6" id="KW-0560">Oxidoreductase</keyword>
<reference evidence="9 10" key="1">
    <citation type="journal article" date="2017" name="Nature">
        <title>Atmospheric trace gases support primary production in Antarctic desert surface soil.</title>
        <authorList>
            <person name="Ji M."/>
            <person name="Greening C."/>
            <person name="Vanwonterghem I."/>
            <person name="Carere C.R."/>
            <person name="Bay S.K."/>
            <person name="Steen J.A."/>
            <person name="Montgomery K."/>
            <person name="Lines T."/>
            <person name="Beardall J."/>
            <person name="van Dorst J."/>
            <person name="Snape I."/>
            <person name="Stott M.B."/>
            <person name="Hugenholtz P."/>
            <person name="Ferrari B.C."/>
        </authorList>
    </citation>
    <scope>NUCLEOTIDE SEQUENCE [LARGE SCALE GENOMIC DNA]</scope>
    <source>
        <strain evidence="9">RRmetagenome_bin12</strain>
    </source>
</reference>
<accession>A0A934N9E1</accession>
<comment type="caution">
    <text evidence="9">The sequence shown here is derived from an EMBL/GenBank/DDBJ whole genome shotgun (WGS) entry which is preliminary data.</text>
</comment>
<evidence type="ECO:0000256" key="4">
    <source>
        <dbReference type="ARBA" id="ARBA00023004"/>
    </source>
</evidence>
<dbReference type="Proteomes" id="UP000606991">
    <property type="component" value="Unassembled WGS sequence"/>
</dbReference>
<comment type="similarity">
    <text evidence="1 6">Belongs to the PAPS reductase family. CysH subfamily.</text>
</comment>
<evidence type="ECO:0000256" key="5">
    <source>
        <dbReference type="ARBA" id="ARBA00023014"/>
    </source>
</evidence>
<evidence type="ECO:0000313" key="8">
    <source>
        <dbReference type="EMBL" id="MBJ7594142.1"/>
    </source>
</evidence>
<dbReference type="GO" id="GO:0005737">
    <property type="term" value="C:cytoplasm"/>
    <property type="evidence" value="ECO:0007669"/>
    <property type="project" value="UniProtKB-SubCell"/>
</dbReference>
<dbReference type="PIRSF" id="PIRSF000857">
    <property type="entry name" value="PAPS_reductase"/>
    <property type="match status" value="1"/>
</dbReference>
<evidence type="ECO:0000313" key="10">
    <source>
        <dbReference type="Proteomes" id="UP000248724"/>
    </source>
</evidence>
<keyword evidence="6" id="KW-0963">Cytoplasm</keyword>
<name>A0A2W6A9Q9_9BACT</name>
<dbReference type="PANTHER" id="PTHR46482">
    <property type="entry name" value="5'-ADENYLYLSULFATE REDUCTASE 3, CHLOROPLASTIC"/>
    <property type="match status" value="1"/>
</dbReference>
<dbReference type="EMBL" id="QHBU01000084">
    <property type="protein sequence ID" value="PZR82058.1"/>
    <property type="molecule type" value="Genomic_DNA"/>
</dbReference>